<dbReference type="Proteomes" id="UP000092607">
    <property type="component" value="Unassembled WGS sequence"/>
</dbReference>
<dbReference type="EMBL" id="LZMS01000037">
    <property type="protein sequence ID" value="OBX65077.1"/>
    <property type="molecule type" value="Genomic_DNA"/>
</dbReference>
<comment type="caution">
    <text evidence="2">The sequence shown here is derived from an EMBL/GenBank/DDBJ whole genome shotgun (WGS) entry which is preliminary data.</text>
</comment>
<accession>A0A1B8Q5N7</accession>
<keyword evidence="1" id="KW-0472">Membrane</keyword>
<evidence type="ECO:0000313" key="2">
    <source>
        <dbReference type="EMBL" id="OBX65077.1"/>
    </source>
</evidence>
<keyword evidence="1" id="KW-1133">Transmembrane helix</keyword>
<gene>
    <name evidence="2" type="ORF">A9309_03195</name>
</gene>
<reference evidence="2 3" key="1">
    <citation type="submission" date="2016-06" db="EMBL/GenBank/DDBJ databases">
        <title>Draft genome of Moraxella lacunata CCUG 57757A.</title>
        <authorList>
            <person name="Salva-Serra F."/>
            <person name="Engstrom-Jakobsson H."/>
            <person name="Thorell K."/>
            <person name="Gonzales-Siles L."/>
            <person name="Karlsson R."/>
            <person name="Boulund F."/>
            <person name="Engstrand L."/>
            <person name="Kristiansson E."/>
            <person name="Moore E."/>
        </authorList>
    </citation>
    <scope>NUCLEOTIDE SEQUENCE [LARGE SCALE GENOMIC DNA]</scope>
    <source>
        <strain evidence="2 3">CCUG 57757A</strain>
    </source>
</reference>
<protein>
    <submittedName>
        <fullName evidence="2">Uncharacterized protein</fullName>
    </submittedName>
</protein>
<sequence length="206" mass="24374">MIPDITMSDKIPLPLILYPKKRVHWVLIVFYIFLAVLFALGFWIAKDEFFIRILFDILFLIALGFAFYQFFKVVRDEPFFVIDKDHISFFHITQQAIYFRDIQAHNQDVGILDYQSYRDFKFWYIQIHHGNDTQKISLSAYRHNHLHLDEKQLFDLINQAHQGRDILIIPTTKMGIFDRVNVGGLFMIVLMTSMLLLAIVMGIKQA</sequence>
<feature type="transmembrane region" description="Helical" evidence="1">
    <location>
        <begin position="50"/>
        <end position="71"/>
    </location>
</feature>
<name>A0A1B8Q5N7_MORLA</name>
<evidence type="ECO:0000313" key="3">
    <source>
        <dbReference type="Proteomes" id="UP000092607"/>
    </source>
</evidence>
<organism evidence="2 3">
    <name type="scientific">Moraxella lacunata</name>
    <dbReference type="NCBI Taxonomy" id="477"/>
    <lineage>
        <taxon>Bacteria</taxon>
        <taxon>Pseudomonadati</taxon>
        <taxon>Pseudomonadota</taxon>
        <taxon>Gammaproteobacteria</taxon>
        <taxon>Moraxellales</taxon>
        <taxon>Moraxellaceae</taxon>
        <taxon>Moraxella</taxon>
    </lineage>
</organism>
<dbReference type="AlphaFoldDB" id="A0A1B8Q5N7"/>
<keyword evidence="1" id="KW-0812">Transmembrane</keyword>
<evidence type="ECO:0000256" key="1">
    <source>
        <dbReference type="SAM" id="Phobius"/>
    </source>
</evidence>
<feature type="transmembrane region" description="Helical" evidence="1">
    <location>
        <begin position="23"/>
        <end position="44"/>
    </location>
</feature>
<proteinExistence type="predicted"/>
<feature type="transmembrane region" description="Helical" evidence="1">
    <location>
        <begin position="182"/>
        <end position="203"/>
    </location>
</feature>